<dbReference type="Gene3D" id="1.10.10.10">
    <property type="entry name" value="Winged helix-like DNA-binding domain superfamily/Winged helix DNA-binding domain"/>
    <property type="match status" value="1"/>
</dbReference>
<dbReference type="PROSITE" id="PS50931">
    <property type="entry name" value="HTH_LYSR"/>
    <property type="match status" value="1"/>
</dbReference>
<comment type="similarity">
    <text evidence="1">Belongs to the LysR transcriptional regulatory family.</text>
</comment>
<keyword evidence="4" id="KW-0804">Transcription</keyword>
<organism evidence="6 7">
    <name type="scientific">Neiella litorisoli</name>
    <dbReference type="NCBI Taxonomy" id="2771431"/>
    <lineage>
        <taxon>Bacteria</taxon>
        <taxon>Pseudomonadati</taxon>
        <taxon>Pseudomonadota</taxon>
        <taxon>Gammaproteobacteria</taxon>
        <taxon>Alteromonadales</taxon>
        <taxon>Echinimonadaceae</taxon>
        <taxon>Neiella</taxon>
    </lineage>
</organism>
<dbReference type="InterPro" id="IPR036390">
    <property type="entry name" value="WH_DNA-bd_sf"/>
</dbReference>
<dbReference type="Gene3D" id="3.40.190.10">
    <property type="entry name" value="Periplasmic binding protein-like II"/>
    <property type="match status" value="1"/>
</dbReference>
<protein>
    <submittedName>
        <fullName evidence="6">LysR family transcriptional regulator</fullName>
    </submittedName>
</protein>
<dbReference type="InterPro" id="IPR036388">
    <property type="entry name" value="WH-like_DNA-bd_sf"/>
</dbReference>
<dbReference type="GO" id="GO:0003700">
    <property type="term" value="F:DNA-binding transcription factor activity"/>
    <property type="evidence" value="ECO:0007669"/>
    <property type="project" value="InterPro"/>
</dbReference>
<comment type="caution">
    <text evidence="6">The sequence shown here is derived from an EMBL/GenBank/DDBJ whole genome shotgun (WGS) entry which is preliminary data.</text>
</comment>
<dbReference type="GO" id="GO:0000976">
    <property type="term" value="F:transcription cis-regulatory region binding"/>
    <property type="evidence" value="ECO:0007669"/>
    <property type="project" value="TreeGrafter"/>
</dbReference>
<dbReference type="Pfam" id="PF00126">
    <property type="entry name" value="HTH_1"/>
    <property type="match status" value="1"/>
</dbReference>
<dbReference type="SUPFAM" id="SSF53850">
    <property type="entry name" value="Periplasmic binding protein-like II"/>
    <property type="match status" value="1"/>
</dbReference>
<dbReference type="InterPro" id="IPR000847">
    <property type="entry name" value="LysR_HTH_N"/>
</dbReference>
<dbReference type="AlphaFoldDB" id="A0A8J6QQH8"/>
<evidence type="ECO:0000313" key="7">
    <source>
        <dbReference type="Proteomes" id="UP000638014"/>
    </source>
</evidence>
<feature type="domain" description="HTH lysR-type" evidence="5">
    <location>
        <begin position="1"/>
        <end position="58"/>
    </location>
</feature>
<proteinExistence type="inferred from homology"/>
<dbReference type="InterPro" id="IPR005119">
    <property type="entry name" value="LysR_subst-bd"/>
</dbReference>
<evidence type="ECO:0000256" key="1">
    <source>
        <dbReference type="ARBA" id="ARBA00009437"/>
    </source>
</evidence>
<dbReference type="RefSeq" id="WP_191143858.1">
    <property type="nucleotide sequence ID" value="NZ_JACXAF010000005.1"/>
</dbReference>
<dbReference type="CDD" id="cd05466">
    <property type="entry name" value="PBP2_LTTR_substrate"/>
    <property type="match status" value="1"/>
</dbReference>
<evidence type="ECO:0000256" key="2">
    <source>
        <dbReference type="ARBA" id="ARBA00023015"/>
    </source>
</evidence>
<dbReference type="Proteomes" id="UP000638014">
    <property type="component" value="Unassembled WGS sequence"/>
</dbReference>
<gene>
    <name evidence="6" type="ORF">IC617_04825</name>
</gene>
<accession>A0A8J6QQH8</accession>
<name>A0A8J6QQH8_9GAMM</name>
<dbReference type="FunFam" id="1.10.10.10:FF:000001">
    <property type="entry name" value="LysR family transcriptional regulator"/>
    <property type="match status" value="1"/>
</dbReference>
<reference evidence="6" key="1">
    <citation type="submission" date="2020-09" db="EMBL/GenBank/DDBJ databases">
        <title>A novel bacterium of genus Neiella, isolated from South China Sea.</title>
        <authorList>
            <person name="Huang H."/>
            <person name="Mo K."/>
            <person name="Hu Y."/>
        </authorList>
    </citation>
    <scope>NUCLEOTIDE SEQUENCE</scope>
    <source>
        <strain evidence="6">HB171785</strain>
    </source>
</reference>
<keyword evidence="7" id="KW-1185">Reference proteome</keyword>
<dbReference type="PANTHER" id="PTHR30126:SF21">
    <property type="entry name" value="TRANSCRIPTIONAL REGULATOR-RELATED"/>
    <property type="match status" value="1"/>
</dbReference>
<dbReference type="Pfam" id="PF03466">
    <property type="entry name" value="LysR_substrate"/>
    <property type="match status" value="1"/>
</dbReference>
<keyword evidence="3" id="KW-0238">DNA-binding</keyword>
<evidence type="ECO:0000256" key="4">
    <source>
        <dbReference type="ARBA" id="ARBA00023163"/>
    </source>
</evidence>
<dbReference type="PRINTS" id="PR00039">
    <property type="entry name" value="HTHLYSR"/>
</dbReference>
<dbReference type="PANTHER" id="PTHR30126">
    <property type="entry name" value="HTH-TYPE TRANSCRIPTIONAL REGULATOR"/>
    <property type="match status" value="1"/>
</dbReference>
<dbReference type="SUPFAM" id="SSF46785">
    <property type="entry name" value="Winged helix' DNA-binding domain"/>
    <property type="match status" value="1"/>
</dbReference>
<sequence>MRTDLLVTFLDVSRTLHIRISAENLFVTQAAVSSRIKLLEQELGVLLFDRSNKRLKLTPEGYKLVKYANDILTTWQKAKQDVGTADADSLQLFIGGVSSIWDMVLHDWLQKVHRNFEDAHLQTHIHSPVELRKQVLTRLVDIGFVFEPTYLEDLATQKVAVVPLQLVSSQPVRSVEEIENFVMVDYGESINFKFNNDLGELITAKHHMNQPRIAMSFIVEAGGAAYLPRQMSFHEIRKGNLHLVPGTPTYQREIYAIYLNKSHKADVIRDSLHFFPYINE</sequence>
<evidence type="ECO:0000256" key="3">
    <source>
        <dbReference type="ARBA" id="ARBA00023125"/>
    </source>
</evidence>
<keyword evidence="2" id="KW-0805">Transcription regulation</keyword>
<evidence type="ECO:0000259" key="5">
    <source>
        <dbReference type="PROSITE" id="PS50931"/>
    </source>
</evidence>
<evidence type="ECO:0000313" key="6">
    <source>
        <dbReference type="EMBL" id="MBD1388744.1"/>
    </source>
</evidence>
<dbReference type="EMBL" id="JACXAF010000005">
    <property type="protein sequence ID" value="MBD1388744.1"/>
    <property type="molecule type" value="Genomic_DNA"/>
</dbReference>